<reference evidence="6" key="1">
    <citation type="submission" date="2024-06" db="EMBL/GenBank/DDBJ databases">
        <title>Complete genome of Salinicola endophyticus HNIBRBA4755.</title>
        <authorList>
            <person name="Shin S.Y."/>
            <person name="Kang H."/>
            <person name="Song J."/>
        </authorList>
    </citation>
    <scope>NUCLEOTIDE SEQUENCE</scope>
    <source>
        <strain evidence="6">HNIBRBA4755</strain>
    </source>
</reference>
<dbReference type="AlphaFoldDB" id="A0AB74UJR1"/>
<evidence type="ECO:0000256" key="2">
    <source>
        <dbReference type="ARBA" id="ARBA00021622"/>
    </source>
</evidence>
<dbReference type="InterPro" id="IPR029025">
    <property type="entry name" value="T3SS_substrate_exporter_C"/>
</dbReference>
<dbReference type="EMBL" id="CP159578">
    <property type="protein sequence ID" value="XCJ81490.1"/>
    <property type="molecule type" value="Genomic_DNA"/>
</dbReference>
<feature type="compositionally biased region" description="Basic residues" evidence="5">
    <location>
        <begin position="1"/>
        <end position="19"/>
    </location>
</feature>
<keyword evidence="3" id="KW-0813">Transport</keyword>
<dbReference type="GO" id="GO:0009306">
    <property type="term" value="P:protein secretion"/>
    <property type="evidence" value="ECO:0007669"/>
    <property type="project" value="InterPro"/>
</dbReference>
<comment type="function">
    <text evidence="4">Required for formation of the rod structure in the basal body of the flagellar apparatus. Together with FliI and FliH, may constitute the export apparatus of flagellin.</text>
</comment>
<evidence type="ECO:0000256" key="1">
    <source>
        <dbReference type="ARBA" id="ARBA00010690"/>
    </source>
</evidence>
<keyword evidence="3" id="KW-1006">Bacterial flagellum protein export</keyword>
<gene>
    <name evidence="6" type="ORF">ABV408_10530</name>
</gene>
<evidence type="ECO:0000256" key="3">
    <source>
        <dbReference type="ARBA" id="ARBA00023225"/>
    </source>
</evidence>
<evidence type="ECO:0000256" key="5">
    <source>
        <dbReference type="SAM" id="MobiDB-lite"/>
    </source>
</evidence>
<evidence type="ECO:0000313" key="6">
    <source>
        <dbReference type="EMBL" id="XCJ81490.1"/>
    </source>
</evidence>
<dbReference type="InterPro" id="IPR006135">
    <property type="entry name" value="T3SS_substrate_exporter"/>
</dbReference>
<dbReference type="RefSeq" id="WP_353982229.1">
    <property type="nucleotide sequence ID" value="NZ_CP159578.1"/>
</dbReference>
<dbReference type="PANTHER" id="PTHR30531:SF12">
    <property type="entry name" value="FLAGELLAR BIOSYNTHETIC PROTEIN FLHB"/>
    <property type="match status" value="1"/>
</dbReference>
<sequence length="147" mass="15770">MARRHWRKRCAGAATHRRGVAGAARAAQRKAAARRSRHGRGEAGMSDSDSRKRAVALAYSGERHDAPRVVAKGYGDVAERIIASASAAGIFVHDAPELVALLMQVDLDERIPESLYQVVAELLVWIAQVDGTALTVDAHRPGPVASE</sequence>
<name>A0AB74UJR1_9GAMM</name>
<dbReference type="Pfam" id="PF01312">
    <property type="entry name" value="Bac_export_2"/>
    <property type="match status" value="1"/>
</dbReference>
<keyword evidence="3" id="KW-0653">Protein transport</keyword>
<organism evidence="6">
    <name type="scientific">Salinicola endophyticus</name>
    <dbReference type="NCBI Taxonomy" id="1949083"/>
    <lineage>
        <taxon>Bacteria</taxon>
        <taxon>Pseudomonadati</taxon>
        <taxon>Pseudomonadota</taxon>
        <taxon>Gammaproteobacteria</taxon>
        <taxon>Oceanospirillales</taxon>
        <taxon>Halomonadaceae</taxon>
        <taxon>Salinicola</taxon>
    </lineage>
</organism>
<dbReference type="SUPFAM" id="SSF160544">
    <property type="entry name" value="EscU C-terminal domain-like"/>
    <property type="match status" value="1"/>
</dbReference>
<accession>A0AB74UJR1</accession>
<comment type="similarity">
    <text evidence="1">Belongs to the type III secretion exporter family.</text>
</comment>
<dbReference type="Gene3D" id="3.40.1690.10">
    <property type="entry name" value="secretion proteins EscU"/>
    <property type="match status" value="1"/>
</dbReference>
<evidence type="ECO:0000256" key="4">
    <source>
        <dbReference type="ARBA" id="ARBA00025078"/>
    </source>
</evidence>
<feature type="compositionally biased region" description="Basic residues" evidence="5">
    <location>
        <begin position="27"/>
        <end position="38"/>
    </location>
</feature>
<proteinExistence type="inferred from homology"/>
<protein>
    <recommendedName>
        <fullName evidence="2">Flagellar biosynthetic protein FlhB</fullName>
    </recommendedName>
</protein>
<dbReference type="GO" id="GO:0005886">
    <property type="term" value="C:plasma membrane"/>
    <property type="evidence" value="ECO:0007669"/>
    <property type="project" value="TreeGrafter"/>
</dbReference>
<dbReference type="PANTHER" id="PTHR30531">
    <property type="entry name" value="FLAGELLAR BIOSYNTHETIC PROTEIN FLHB"/>
    <property type="match status" value="1"/>
</dbReference>
<feature type="region of interest" description="Disordered" evidence="5">
    <location>
        <begin position="1"/>
        <end position="51"/>
    </location>
</feature>